<dbReference type="InterPro" id="IPR036259">
    <property type="entry name" value="MFS_trans_sf"/>
</dbReference>
<dbReference type="InterPro" id="IPR020846">
    <property type="entry name" value="MFS_dom"/>
</dbReference>
<comment type="caution">
    <text evidence="9">The sequence shown here is derived from an EMBL/GenBank/DDBJ whole genome shotgun (WGS) entry which is preliminary data.</text>
</comment>
<evidence type="ECO:0000313" key="10">
    <source>
        <dbReference type="Proteomes" id="UP000605427"/>
    </source>
</evidence>
<dbReference type="RefSeq" id="WP_229714074.1">
    <property type="nucleotide sequence ID" value="NZ_BMDD01000001.1"/>
</dbReference>
<keyword evidence="2" id="KW-0813">Transport</keyword>
<feature type="transmembrane region" description="Helical" evidence="7">
    <location>
        <begin position="377"/>
        <end position="395"/>
    </location>
</feature>
<dbReference type="Gene3D" id="1.20.1250.20">
    <property type="entry name" value="MFS general substrate transporter like domains"/>
    <property type="match status" value="2"/>
</dbReference>
<keyword evidence="10" id="KW-1185">Reference proteome</keyword>
<evidence type="ECO:0000256" key="5">
    <source>
        <dbReference type="ARBA" id="ARBA00023136"/>
    </source>
</evidence>
<evidence type="ECO:0000313" key="9">
    <source>
        <dbReference type="EMBL" id="GGH73231.1"/>
    </source>
</evidence>
<evidence type="ECO:0000256" key="2">
    <source>
        <dbReference type="ARBA" id="ARBA00022448"/>
    </source>
</evidence>
<protein>
    <submittedName>
        <fullName evidence="9">MFS transporter</fullName>
    </submittedName>
</protein>
<name>A0ABQ1ZPS4_9BACL</name>
<accession>A0ABQ1ZPS4</accession>
<evidence type="ECO:0000256" key="1">
    <source>
        <dbReference type="ARBA" id="ARBA00004651"/>
    </source>
</evidence>
<dbReference type="EMBL" id="BMDD01000001">
    <property type="protein sequence ID" value="GGH73231.1"/>
    <property type="molecule type" value="Genomic_DNA"/>
</dbReference>
<evidence type="ECO:0000256" key="3">
    <source>
        <dbReference type="ARBA" id="ARBA00022692"/>
    </source>
</evidence>
<dbReference type="SUPFAM" id="SSF103473">
    <property type="entry name" value="MFS general substrate transporter"/>
    <property type="match status" value="1"/>
</dbReference>
<reference evidence="10" key="1">
    <citation type="journal article" date="2019" name="Int. J. Syst. Evol. Microbiol.">
        <title>The Global Catalogue of Microorganisms (GCM) 10K type strain sequencing project: providing services to taxonomists for standard genome sequencing and annotation.</title>
        <authorList>
            <consortium name="The Broad Institute Genomics Platform"/>
            <consortium name="The Broad Institute Genome Sequencing Center for Infectious Disease"/>
            <person name="Wu L."/>
            <person name="Ma J."/>
        </authorList>
    </citation>
    <scope>NUCLEOTIDE SEQUENCE [LARGE SCALE GENOMIC DNA]</scope>
    <source>
        <strain evidence="10">CCM 8702</strain>
    </source>
</reference>
<feature type="domain" description="Major facilitator superfamily (MFS) profile" evidence="8">
    <location>
        <begin position="16"/>
        <end position="400"/>
    </location>
</feature>
<evidence type="ECO:0000256" key="4">
    <source>
        <dbReference type="ARBA" id="ARBA00022989"/>
    </source>
</evidence>
<dbReference type="CDD" id="cd17353">
    <property type="entry name" value="MFS_OFA_like"/>
    <property type="match status" value="1"/>
</dbReference>
<evidence type="ECO:0000259" key="8">
    <source>
        <dbReference type="PROSITE" id="PS50850"/>
    </source>
</evidence>
<feature type="region of interest" description="Disordered" evidence="6">
    <location>
        <begin position="405"/>
        <end position="445"/>
    </location>
</feature>
<feature type="transmembrane region" description="Helical" evidence="7">
    <location>
        <begin position="290"/>
        <end position="308"/>
    </location>
</feature>
<dbReference type="InterPro" id="IPR011701">
    <property type="entry name" value="MFS"/>
</dbReference>
<feature type="transmembrane region" description="Helical" evidence="7">
    <location>
        <begin position="257"/>
        <end position="278"/>
    </location>
</feature>
<feature type="transmembrane region" description="Helical" evidence="7">
    <location>
        <begin position="52"/>
        <end position="73"/>
    </location>
</feature>
<keyword evidence="5 7" id="KW-0472">Membrane</keyword>
<dbReference type="Proteomes" id="UP000605427">
    <property type="component" value="Unassembled WGS sequence"/>
</dbReference>
<gene>
    <name evidence="9" type="ORF">GCM10007362_12180</name>
</gene>
<sequence>MTAISKTNDNPSMQVNRLWIVIGTIIVQMGLGTIYTWSLFNQPLADKFGWELGGTAMTFSITSFALAFATLFSGKLQDKFGIRKLIAASGIVLGIGLMLSSQVTSLGLLYLVAGVLVGYADGTAYMSSLSNLIKWFPKHKGLMSGVSVGAYGTGSLIFKYINGSMIESRGVSQAFLIWGIIVLAMVVFGSFLIREAAVAATPASASGVRVKDFTVKEMLKTKQAYLLFVVFFTACMSGLYLIGSVKDIGVRLAGLDVATAANAVAMIAIFNTAGRLILGPLSDKVGRLKVVSGALLVTFAAVMVLSFATLTYPLFFASVAAIAFCFGGNITVFPAIVSDFFGLKNQGKNYGVIYQGFGLGALSASFIAALLGGFKPTFLVIGVLCALSFLIAMWVKAPTAAQVVSESDSEATAAGEEELGKDARGKDAQGKDGKGMRLNPQTKGI</sequence>
<proteinExistence type="predicted"/>
<feature type="transmembrane region" description="Helical" evidence="7">
    <location>
        <begin position="314"/>
        <end position="337"/>
    </location>
</feature>
<feature type="transmembrane region" description="Helical" evidence="7">
    <location>
        <begin position="173"/>
        <end position="193"/>
    </location>
</feature>
<dbReference type="Pfam" id="PF07690">
    <property type="entry name" value="MFS_1"/>
    <property type="match status" value="1"/>
</dbReference>
<keyword evidence="4 7" id="KW-1133">Transmembrane helix</keyword>
<dbReference type="PANTHER" id="PTHR11360:SF317">
    <property type="entry name" value="MAJOR FACILITATOR SUPERFAMILY (MFS) PROFILE DOMAIN-CONTAINING PROTEIN-RELATED"/>
    <property type="match status" value="1"/>
</dbReference>
<comment type="subcellular location">
    <subcellularLocation>
        <location evidence="1">Cell membrane</location>
        <topology evidence="1">Multi-pass membrane protein</topology>
    </subcellularLocation>
</comment>
<feature type="transmembrane region" description="Helical" evidence="7">
    <location>
        <begin position="224"/>
        <end position="245"/>
    </location>
</feature>
<evidence type="ECO:0000256" key="7">
    <source>
        <dbReference type="SAM" id="Phobius"/>
    </source>
</evidence>
<dbReference type="PROSITE" id="PS50850">
    <property type="entry name" value="MFS"/>
    <property type="match status" value="1"/>
</dbReference>
<dbReference type="PANTHER" id="PTHR11360">
    <property type="entry name" value="MONOCARBOXYLATE TRANSPORTER"/>
    <property type="match status" value="1"/>
</dbReference>
<feature type="transmembrane region" description="Helical" evidence="7">
    <location>
        <begin position="141"/>
        <end position="161"/>
    </location>
</feature>
<keyword evidence="3 7" id="KW-0812">Transmembrane</keyword>
<dbReference type="InterPro" id="IPR050327">
    <property type="entry name" value="Proton-linked_MCT"/>
</dbReference>
<organism evidence="9 10">
    <name type="scientific">Saccharibacillus endophyticus</name>
    <dbReference type="NCBI Taxonomy" id="2060666"/>
    <lineage>
        <taxon>Bacteria</taxon>
        <taxon>Bacillati</taxon>
        <taxon>Bacillota</taxon>
        <taxon>Bacilli</taxon>
        <taxon>Bacillales</taxon>
        <taxon>Paenibacillaceae</taxon>
        <taxon>Saccharibacillus</taxon>
    </lineage>
</organism>
<feature type="transmembrane region" description="Helical" evidence="7">
    <location>
        <begin position="85"/>
        <end position="103"/>
    </location>
</feature>
<feature type="transmembrane region" description="Helical" evidence="7">
    <location>
        <begin position="109"/>
        <end position="129"/>
    </location>
</feature>
<evidence type="ECO:0000256" key="6">
    <source>
        <dbReference type="SAM" id="MobiDB-lite"/>
    </source>
</evidence>
<feature type="transmembrane region" description="Helical" evidence="7">
    <location>
        <begin position="18"/>
        <end position="40"/>
    </location>
</feature>
<feature type="compositionally biased region" description="Basic and acidic residues" evidence="6">
    <location>
        <begin position="418"/>
        <end position="435"/>
    </location>
</feature>
<feature type="transmembrane region" description="Helical" evidence="7">
    <location>
        <begin position="349"/>
        <end position="371"/>
    </location>
</feature>